<dbReference type="EMBL" id="CAJVPY010011127">
    <property type="protein sequence ID" value="CAG8724545.1"/>
    <property type="molecule type" value="Genomic_DNA"/>
</dbReference>
<proteinExistence type="predicted"/>
<keyword evidence="2" id="KW-1185">Reference proteome</keyword>
<gene>
    <name evidence="1" type="ORF">DERYTH_LOCUS14597</name>
</gene>
<dbReference type="AlphaFoldDB" id="A0A9N9I810"/>
<protein>
    <submittedName>
        <fullName evidence="1">25820_t:CDS:1</fullName>
    </submittedName>
</protein>
<reference evidence="1" key="1">
    <citation type="submission" date="2021-06" db="EMBL/GenBank/DDBJ databases">
        <authorList>
            <person name="Kallberg Y."/>
            <person name="Tangrot J."/>
            <person name="Rosling A."/>
        </authorList>
    </citation>
    <scope>NUCLEOTIDE SEQUENCE</scope>
    <source>
        <strain evidence="1">MA453B</strain>
    </source>
</reference>
<evidence type="ECO:0000313" key="1">
    <source>
        <dbReference type="EMBL" id="CAG8724545.1"/>
    </source>
</evidence>
<name>A0A9N9I810_9GLOM</name>
<comment type="caution">
    <text evidence="1">The sequence shown here is derived from an EMBL/GenBank/DDBJ whole genome shotgun (WGS) entry which is preliminary data.</text>
</comment>
<dbReference type="OrthoDB" id="2466250at2759"/>
<sequence>MNYSKCEELQEIIDKKFCGLLYDKQIPAALDFILKVLEFIVIKDKEKGKDYYKWSNIDYCEAKYCQNDDELEIIRKRRLQSPNTGKKNYKKEINKYQDESVKEKRNRKKNEITEKSTIRKSESLMIDLIKDDYNIDKPERDKMEFEKEYDSQKFAKINSEKDKIESKKDIHKDEIIIEKKYPCNNEISAEWLSLNNHENVKNKILINYRNSAKMNYTDKIEVEKDNYKAFTNYQKLQSLMRTVDEELEKTCLNYKKGYSLGINEEIKDYLKTKTQRIKKEKVKHKLKP</sequence>
<accession>A0A9N9I810</accession>
<dbReference type="Proteomes" id="UP000789405">
    <property type="component" value="Unassembled WGS sequence"/>
</dbReference>
<organism evidence="1 2">
    <name type="scientific">Dentiscutata erythropus</name>
    <dbReference type="NCBI Taxonomy" id="1348616"/>
    <lineage>
        <taxon>Eukaryota</taxon>
        <taxon>Fungi</taxon>
        <taxon>Fungi incertae sedis</taxon>
        <taxon>Mucoromycota</taxon>
        <taxon>Glomeromycotina</taxon>
        <taxon>Glomeromycetes</taxon>
        <taxon>Diversisporales</taxon>
        <taxon>Gigasporaceae</taxon>
        <taxon>Dentiscutata</taxon>
    </lineage>
</organism>
<evidence type="ECO:0000313" key="2">
    <source>
        <dbReference type="Proteomes" id="UP000789405"/>
    </source>
</evidence>